<organism evidence="2 3">
    <name type="scientific">Characodon lateralis</name>
    <dbReference type="NCBI Taxonomy" id="208331"/>
    <lineage>
        <taxon>Eukaryota</taxon>
        <taxon>Metazoa</taxon>
        <taxon>Chordata</taxon>
        <taxon>Craniata</taxon>
        <taxon>Vertebrata</taxon>
        <taxon>Euteleostomi</taxon>
        <taxon>Actinopterygii</taxon>
        <taxon>Neopterygii</taxon>
        <taxon>Teleostei</taxon>
        <taxon>Neoteleostei</taxon>
        <taxon>Acanthomorphata</taxon>
        <taxon>Ovalentaria</taxon>
        <taxon>Atherinomorphae</taxon>
        <taxon>Cyprinodontiformes</taxon>
        <taxon>Goodeidae</taxon>
        <taxon>Characodon</taxon>
    </lineage>
</organism>
<dbReference type="InterPro" id="IPR009079">
    <property type="entry name" value="4_helix_cytokine-like_core"/>
</dbReference>
<accession>A0ABU7EBY8</accession>
<evidence type="ECO:0000256" key="1">
    <source>
        <dbReference type="SAM" id="SignalP"/>
    </source>
</evidence>
<evidence type="ECO:0000313" key="2">
    <source>
        <dbReference type="EMBL" id="MED6283708.1"/>
    </source>
</evidence>
<keyword evidence="3" id="KW-1185">Reference proteome</keyword>
<dbReference type="EMBL" id="JAHUTJ010049968">
    <property type="protein sequence ID" value="MED6283708.1"/>
    <property type="molecule type" value="Genomic_DNA"/>
</dbReference>
<reference evidence="2 3" key="1">
    <citation type="submission" date="2021-06" db="EMBL/GenBank/DDBJ databases">
        <authorList>
            <person name="Palmer J.M."/>
        </authorList>
    </citation>
    <scope>NUCLEOTIDE SEQUENCE [LARGE SCALE GENOMIC DNA]</scope>
    <source>
        <strain evidence="2 3">CL_MEX2019</strain>
        <tissue evidence="2">Muscle</tissue>
    </source>
</reference>
<dbReference type="Proteomes" id="UP001352852">
    <property type="component" value="Unassembled WGS sequence"/>
</dbReference>
<comment type="caution">
    <text evidence="2">The sequence shown here is derived from an EMBL/GenBank/DDBJ whole genome shotgun (WGS) entry which is preliminary data.</text>
</comment>
<feature type="chain" id="PRO_5046237354" description="Pectinesterase inhibitor domain-containing protein" evidence="1">
    <location>
        <begin position="22"/>
        <end position="163"/>
    </location>
</feature>
<keyword evidence="1" id="KW-0732">Signal</keyword>
<name>A0ABU7EBY8_9TELE</name>
<sequence length="163" mass="17779">MMDSCLTLLAALLVFLIAASAAPAVHPDACAEVRASSQDLNQYAKTASVKSCVEKIFGVLMSYSSAVERISSFESCSEFTSAVKPALKKLHRDMSKCVRSLGGKQEKEPSVTNKEPQPVEHWKEPLLCRYTLDRLFSFSILTARVFAVGDPAHHSEGSSHKCS</sequence>
<evidence type="ECO:0008006" key="4">
    <source>
        <dbReference type="Google" id="ProtNLM"/>
    </source>
</evidence>
<feature type="signal peptide" evidence="1">
    <location>
        <begin position="1"/>
        <end position="21"/>
    </location>
</feature>
<protein>
    <recommendedName>
        <fullName evidence="4">Pectinesterase inhibitor domain-containing protein</fullName>
    </recommendedName>
</protein>
<dbReference type="Gene3D" id="1.20.1250.10">
    <property type="match status" value="1"/>
</dbReference>
<evidence type="ECO:0000313" key="3">
    <source>
        <dbReference type="Proteomes" id="UP001352852"/>
    </source>
</evidence>
<proteinExistence type="predicted"/>
<gene>
    <name evidence="2" type="ORF">CHARACLAT_011667</name>
</gene>